<accession>A0A7X0JTZ4</accession>
<evidence type="ECO:0000313" key="4">
    <source>
        <dbReference type="Proteomes" id="UP000528457"/>
    </source>
</evidence>
<dbReference type="InParanoid" id="A0A7X0JTZ4"/>
<feature type="domain" description="Transglycosylase SLT" evidence="2">
    <location>
        <begin position="23"/>
        <end position="204"/>
    </location>
</feature>
<dbReference type="PROSITE" id="PS51257">
    <property type="entry name" value="PROKAR_LIPOPROTEIN"/>
    <property type="match status" value="1"/>
</dbReference>
<protein>
    <recommendedName>
        <fullName evidence="2">Transglycosylase SLT domain-containing protein</fullName>
    </recommendedName>
</protein>
<evidence type="ECO:0000259" key="2">
    <source>
        <dbReference type="Pfam" id="PF19489"/>
    </source>
</evidence>
<feature type="chain" id="PRO_5031138359" description="Transglycosylase SLT domain-containing protein" evidence="1">
    <location>
        <begin position="35"/>
        <end position="216"/>
    </location>
</feature>
<reference evidence="3 4" key="1">
    <citation type="submission" date="2020-08" db="EMBL/GenBank/DDBJ databases">
        <title>Genomic Encyclopedia of Type Strains, Phase IV (KMG-IV): sequencing the most valuable type-strain genomes for metagenomic binning, comparative biology and taxonomic classification.</title>
        <authorList>
            <person name="Goeker M."/>
        </authorList>
    </citation>
    <scope>NUCLEOTIDE SEQUENCE [LARGE SCALE GENOMIC DNA]</scope>
    <source>
        <strain evidence="3 4">DSM 22368</strain>
    </source>
</reference>
<dbReference type="RefSeq" id="WP_166844533.1">
    <property type="nucleotide sequence ID" value="NZ_JAAONY010000002.1"/>
</dbReference>
<proteinExistence type="predicted"/>
<evidence type="ECO:0000256" key="1">
    <source>
        <dbReference type="SAM" id="SignalP"/>
    </source>
</evidence>
<dbReference type="InterPro" id="IPR045795">
    <property type="entry name" value="SLT_4"/>
</dbReference>
<dbReference type="Gene3D" id="1.10.530.10">
    <property type="match status" value="1"/>
</dbReference>
<keyword evidence="1" id="KW-0732">Signal</keyword>
<dbReference type="SUPFAM" id="SSF53955">
    <property type="entry name" value="Lysozyme-like"/>
    <property type="match status" value="1"/>
</dbReference>
<dbReference type="Pfam" id="PF19489">
    <property type="entry name" value="SLT_4"/>
    <property type="match status" value="1"/>
</dbReference>
<dbReference type="EMBL" id="JACHHT010000002">
    <property type="protein sequence ID" value="MBB6521789.1"/>
    <property type="molecule type" value="Genomic_DNA"/>
</dbReference>
<sequence>MSKCCPNASFPSAPWRALKVLFAAFLLLSVVGCASSPPSNTSNLCDIFDEKDDWYDDAADSKKRWGTPIEVMMAMMKQESSFKDDAAPPRTKILWIIPGPRKSSAYGYAQAKDGTWDWYMKSAGRWSADRDDFDDAIDFIGWYNHQSHKRLGIKKNDTYNLYLAYHEGHGGFERKTYRKKSWLVKTAKKVARQAKTYGAQLRRCEKRLQSGGWWIF</sequence>
<dbReference type="Proteomes" id="UP000528457">
    <property type="component" value="Unassembled WGS sequence"/>
</dbReference>
<feature type="signal peptide" evidence="1">
    <location>
        <begin position="1"/>
        <end position="34"/>
    </location>
</feature>
<gene>
    <name evidence="3" type="ORF">HNR48_002074</name>
</gene>
<organism evidence="3 4">
    <name type="scientific">Pseudoteredinibacter isoporae</name>
    <dbReference type="NCBI Taxonomy" id="570281"/>
    <lineage>
        <taxon>Bacteria</taxon>
        <taxon>Pseudomonadati</taxon>
        <taxon>Pseudomonadota</taxon>
        <taxon>Gammaproteobacteria</taxon>
        <taxon>Cellvibrionales</taxon>
        <taxon>Cellvibrionaceae</taxon>
        <taxon>Pseudoteredinibacter</taxon>
    </lineage>
</organism>
<keyword evidence="4" id="KW-1185">Reference proteome</keyword>
<comment type="caution">
    <text evidence="3">The sequence shown here is derived from an EMBL/GenBank/DDBJ whole genome shotgun (WGS) entry which is preliminary data.</text>
</comment>
<evidence type="ECO:0000313" key="3">
    <source>
        <dbReference type="EMBL" id="MBB6521789.1"/>
    </source>
</evidence>
<name>A0A7X0JTZ4_9GAMM</name>
<dbReference type="AlphaFoldDB" id="A0A7X0JTZ4"/>
<dbReference type="InterPro" id="IPR023346">
    <property type="entry name" value="Lysozyme-like_dom_sf"/>
</dbReference>